<feature type="transmembrane region" description="Helical" evidence="1">
    <location>
        <begin position="95"/>
        <end position="118"/>
    </location>
</feature>
<dbReference type="RefSeq" id="WP_212121356.1">
    <property type="nucleotide sequence ID" value="NZ_JAGTPX020000031.1"/>
</dbReference>
<name>A0A941JPS3_NIACI</name>
<keyword evidence="1" id="KW-1133">Transmembrane helix</keyword>
<dbReference type="EMBL" id="JAGTPX010000033">
    <property type="protein sequence ID" value="MBR8672119.1"/>
    <property type="molecule type" value="Genomic_DNA"/>
</dbReference>
<proteinExistence type="predicted"/>
<keyword evidence="1" id="KW-0812">Transmembrane</keyword>
<keyword evidence="1" id="KW-0472">Membrane</keyword>
<evidence type="ECO:0000256" key="1">
    <source>
        <dbReference type="SAM" id="Phobius"/>
    </source>
</evidence>
<protein>
    <submittedName>
        <fullName evidence="2">Uncharacterized protein</fullName>
    </submittedName>
</protein>
<organism evidence="2">
    <name type="scientific">Niallia circulans</name>
    <name type="common">Bacillus circulans</name>
    <dbReference type="NCBI Taxonomy" id="1397"/>
    <lineage>
        <taxon>Bacteria</taxon>
        <taxon>Bacillati</taxon>
        <taxon>Bacillota</taxon>
        <taxon>Bacilli</taxon>
        <taxon>Bacillales</taxon>
        <taxon>Bacillaceae</taxon>
        <taxon>Niallia</taxon>
    </lineage>
</organism>
<feature type="transmembrane region" description="Helical" evidence="1">
    <location>
        <begin position="12"/>
        <end position="30"/>
    </location>
</feature>
<gene>
    <name evidence="2" type="ORF">KD144_21510</name>
</gene>
<evidence type="ECO:0000313" key="2">
    <source>
        <dbReference type="EMBL" id="MBR8672119.1"/>
    </source>
</evidence>
<accession>A0A941JPS3</accession>
<dbReference type="AlphaFoldDB" id="A0A941JPS3"/>
<comment type="caution">
    <text evidence="2">The sequence shown here is derived from an EMBL/GenBank/DDBJ whole genome shotgun (WGS) entry which is preliminary data.</text>
</comment>
<reference evidence="2" key="1">
    <citation type="submission" date="2021-04" db="EMBL/GenBank/DDBJ databases">
        <title>Genomic analysis of electroactive and textile dye degrading Bacillus circulans strain: DC10 isolated from constructed wetland-microbial fuel cells treating textile dye wastewaters.</title>
        <authorList>
            <person name="Patel D.U."/>
            <person name="Desai C.R."/>
        </authorList>
    </citation>
    <scope>NUCLEOTIDE SEQUENCE</scope>
    <source>
        <strain evidence="2">DC10</strain>
    </source>
</reference>
<sequence length="132" mass="15494">MKNKFISETISTAFTALPFVTFYSLLGNWLSELLNKGKKYVDDAFLFTDNFIFYRNIESNGVFTGEHTLSTDTPHYWHEGYRLFLYSFQINTFEIFWIGLLISIFLIVIGRLLALGMMKIISKQKIKKELRI</sequence>